<protein>
    <submittedName>
        <fullName evidence="1">Subtilisin-like protease SBT2.6</fullName>
    </submittedName>
</protein>
<reference evidence="1 2" key="1">
    <citation type="journal article" date="2022" name="Plant J.">
        <title>Chromosome-level genome of Camellia lanceoleosa provides a valuable resource for understanding genome evolution and self-incompatibility.</title>
        <authorList>
            <person name="Gong W."/>
            <person name="Xiao S."/>
            <person name="Wang L."/>
            <person name="Liao Z."/>
            <person name="Chang Y."/>
            <person name="Mo W."/>
            <person name="Hu G."/>
            <person name="Li W."/>
            <person name="Zhao G."/>
            <person name="Zhu H."/>
            <person name="Hu X."/>
            <person name="Ji K."/>
            <person name="Xiang X."/>
            <person name="Song Q."/>
            <person name="Yuan D."/>
            <person name="Jin S."/>
            <person name="Zhang L."/>
        </authorList>
    </citation>
    <scope>NUCLEOTIDE SEQUENCE [LARGE SCALE GENOMIC DNA]</scope>
    <source>
        <strain evidence="1">SQ_2022a</strain>
    </source>
</reference>
<evidence type="ECO:0000313" key="2">
    <source>
        <dbReference type="Proteomes" id="UP001060215"/>
    </source>
</evidence>
<comment type="caution">
    <text evidence="1">The sequence shown here is derived from an EMBL/GenBank/DDBJ whole genome shotgun (WGS) entry which is preliminary data.</text>
</comment>
<organism evidence="1 2">
    <name type="scientific">Camellia lanceoleosa</name>
    <dbReference type="NCBI Taxonomy" id="1840588"/>
    <lineage>
        <taxon>Eukaryota</taxon>
        <taxon>Viridiplantae</taxon>
        <taxon>Streptophyta</taxon>
        <taxon>Embryophyta</taxon>
        <taxon>Tracheophyta</taxon>
        <taxon>Spermatophyta</taxon>
        <taxon>Magnoliopsida</taxon>
        <taxon>eudicotyledons</taxon>
        <taxon>Gunneridae</taxon>
        <taxon>Pentapetalae</taxon>
        <taxon>asterids</taxon>
        <taxon>Ericales</taxon>
        <taxon>Theaceae</taxon>
        <taxon>Camellia</taxon>
    </lineage>
</organism>
<keyword evidence="2" id="KW-1185">Reference proteome</keyword>
<evidence type="ECO:0000313" key="1">
    <source>
        <dbReference type="EMBL" id="KAI8028930.1"/>
    </source>
</evidence>
<dbReference type="Proteomes" id="UP001060215">
    <property type="component" value="Chromosome 1"/>
</dbReference>
<proteinExistence type="predicted"/>
<accession>A0ACC0ITG4</accession>
<name>A0ACC0ITG4_9ERIC</name>
<dbReference type="EMBL" id="CM045758">
    <property type="protein sequence ID" value="KAI8028930.1"/>
    <property type="molecule type" value="Genomic_DNA"/>
</dbReference>
<sequence length="110" mass="12128">MGKVDIYIVTVEGEPVISYRGGVDGFEATAMDSDEKIDVTRASIKITDLCLAEMSYSKILLEKQLMLGKGSLRSISLRKRLLITKLGETSKHNIRFPGSSTSNPFDSDLE</sequence>
<gene>
    <name evidence="1" type="ORF">LOK49_LG01G00929</name>
</gene>